<evidence type="ECO:0000256" key="11">
    <source>
        <dbReference type="SAM" id="Phobius"/>
    </source>
</evidence>
<dbReference type="Gene3D" id="3.40.710.10">
    <property type="entry name" value="DD-peptidase/beta-lactamase superfamily"/>
    <property type="match status" value="1"/>
</dbReference>
<dbReference type="GO" id="GO:0071972">
    <property type="term" value="F:peptidoglycan L,D-transpeptidase activity"/>
    <property type="evidence" value="ECO:0007669"/>
    <property type="project" value="TreeGrafter"/>
</dbReference>
<dbReference type="GO" id="GO:0071555">
    <property type="term" value="P:cell wall organization"/>
    <property type="evidence" value="ECO:0007669"/>
    <property type="project" value="UniProtKB-KW"/>
</dbReference>
<evidence type="ECO:0000256" key="7">
    <source>
        <dbReference type="ARBA" id="ARBA00022984"/>
    </source>
</evidence>
<evidence type="ECO:0000313" key="14">
    <source>
        <dbReference type="EMBL" id="QNM00966.1"/>
    </source>
</evidence>
<evidence type="ECO:0000256" key="9">
    <source>
        <dbReference type="ARBA" id="ARBA00023136"/>
    </source>
</evidence>
<keyword evidence="9 11" id="KW-0472">Membrane</keyword>
<evidence type="ECO:0000256" key="1">
    <source>
        <dbReference type="ARBA" id="ARBA00004167"/>
    </source>
</evidence>
<dbReference type="SUPFAM" id="SSF56601">
    <property type="entry name" value="beta-lactamase/transpeptidase-like"/>
    <property type="match status" value="1"/>
</dbReference>
<dbReference type="PANTHER" id="PTHR30627">
    <property type="entry name" value="PEPTIDOGLYCAN D,D-TRANSPEPTIDASE"/>
    <property type="match status" value="1"/>
</dbReference>
<feature type="domain" description="Penicillin-binding protein dimerisation" evidence="13">
    <location>
        <begin position="64"/>
        <end position="329"/>
    </location>
</feature>
<keyword evidence="10" id="KW-0961">Cell wall biogenesis/degradation</keyword>
<keyword evidence="15" id="KW-1185">Reference proteome</keyword>
<reference evidence="14 15" key="1">
    <citation type="submission" date="2020-08" db="EMBL/GenBank/DDBJ databases">
        <authorList>
            <person name="Liu C."/>
            <person name="Sun Q."/>
        </authorList>
    </citation>
    <scope>NUCLEOTIDE SEQUENCE [LARGE SCALE GENOMIC DNA]</scope>
    <source>
        <strain evidence="14 15">NSJ-4</strain>
    </source>
</reference>
<evidence type="ECO:0000256" key="10">
    <source>
        <dbReference type="ARBA" id="ARBA00023316"/>
    </source>
</evidence>
<dbReference type="GO" id="GO:0008658">
    <property type="term" value="F:penicillin binding"/>
    <property type="evidence" value="ECO:0007669"/>
    <property type="project" value="InterPro"/>
</dbReference>
<evidence type="ECO:0000256" key="6">
    <source>
        <dbReference type="ARBA" id="ARBA00022960"/>
    </source>
</evidence>
<evidence type="ECO:0000256" key="2">
    <source>
        <dbReference type="ARBA" id="ARBA00004236"/>
    </source>
</evidence>
<dbReference type="RefSeq" id="WP_021985503.1">
    <property type="nucleotide sequence ID" value="NZ_CP060632.1"/>
</dbReference>
<dbReference type="EMBL" id="CP060632">
    <property type="protein sequence ID" value="QNM00966.1"/>
    <property type="molecule type" value="Genomic_DNA"/>
</dbReference>
<evidence type="ECO:0000259" key="12">
    <source>
        <dbReference type="Pfam" id="PF00905"/>
    </source>
</evidence>
<dbReference type="InterPro" id="IPR005311">
    <property type="entry name" value="PBP_dimer"/>
</dbReference>
<gene>
    <name evidence="14" type="ORF">H9Q76_06750</name>
</gene>
<dbReference type="Gene3D" id="3.90.1310.10">
    <property type="entry name" value="Penicillin-binding protein 2a (Domain 2)"/>
    <property type="match status" value="1"/>
</dbReference>
<dbReference type="InterPro" id="IPR001460">
    <property type="entry name" value="PCN-bd_Tpept"/>
</dbReference>
<dbReference type="InterPro" id="IPR012338">
    <property type="entry name" value="Beta-lactam/transpept-like"/>
</dbReference>
<dbReference type="KEGG" id="wcp:H9Q76_06750"/>
<evidence type="ECO:0000313" key="15">
    <source>
        <dbReference type="Proteomes" id="UP000515819"/>
    </source>
</evidence>
<accession>A0A7G9FQY4</accession>
<dbReference type="PANTHER" id="PTHR30627:SF2">
    <property type="entry name" value="PEPTIDOGLYCAN D,D-TRANSPEPTIDASE MRDA"/>
    <property type="match status" value="1"/>
</dbReference>
<evidence type="ECO:0000256" key="8">
    <source>
        <dbReference type="ARBA" id="ARBA00022989"/>
    </source>
</evidence>
<comment type="similarity">
    <text evidence="3">Belongs to the transpeptidase family.</text>
</comment>
<dbReference type="Proteomes" id="UP000515819">
    <property type="component" value="Chromosome"/>
</dbReference>
<dbReference type="Gene3D" id="1.10.10.1230">
    <property type="entry name" value="Penicillin-binding protein, N-terminal non-catalytic domain, head sub-domain"/>
    <property type="match status" value="1"/>
</dbReference>
<keyword evidence="6" id="KW-0133">Cell shape</keyword>
<keyword evidence="5 11" id="KW-0812">Transmembrane</keyword>
<keyword evidence="4" id="KW-1003">Cell membrane</keyword>
<proteinExistence type="inferred from homology"/>
<keyword evidence="8 11" id="KW-1133">Transmembrane helix</keyword>
<dbReference type="GO" id="GO:0009252">
    <property type="term" value="P:peptidoglycan biosynthetic process"/>
    <property type="evidence" value="ECO:0007669"/>
    <property type="project" value="UniProtKB-KW"/>
</dbReference>
<dbReference type="InterPro" id="IPR050515">
    <property type="entry name" value="Beta-lactam/transpept"/>
</dbReference>
<evidence type="ECO:0000256" key="4">
    <source>
        <dbReference type="ARBA" id="ARBA00022475"/>
    </source>
</evidence>
<evidence type="ECO:0000256" key="3">
    <source>
        <dbReference type="ARBA" id="ARBA00007171"/>
    </source>
</evidence>
<dbReference type="InterPro" id="IPR036138">
    <property type="entry name" value="PBP_dimer_sf"/>
</dbReference>
<organism evidence="14 15">
    <name type="scientific">Wujia chipingensis</name>
    <dbReference type="NCBI Taxonomy" id="2763670"/>
    <lineage>
        <taxon>Bacteria</taxon>
        <taxon>Bacillati</taxon>
        <taxon>Bacillota</taxon>
        <taxon>Clostridia</taxon>
        <taxon>Lachnospirales</taxon>
        <taxon>Lachnospiraceae</taxon>
        <taxon>Wujia</taxon>
    </lineage>
</organism>
<dbReference type="SUPFAM" id="SSF56519">
    <property type="entry name" value="Penicillin binding protein dimerisation domain"/>
    <property type="match status" value="1"/>
</dbReference>
<keyword evidence="7" id="KW-0573">Peptidoglycan synthesis</keyword>
<protein>
    <recommendedName>
        <fullName evidence="16">Penicillin-binding protein</fullName>
    </recommendedName>
</protein>
<dbReference type="Pfam" id="PF00905">
    <property type="entry name" value="Transpeptidase"/>
    <property type="match status" value="1"/>
</dbReference>
<dbReference type="GO" id="GO:0005886">
    <property type="term" value="C:plasma membrane"/>
    <property type="evidence" value="ECO:0007669"/>
    <property type="project" value="UniProtKB-SubCell"/>
</dbReference>
<feature type="domain" description="Penicillin-binding protein transpeptidase" evidence="12">
    <location>
        <begin position="606"/>
        <end position="914"/>
    </location>
</feature>
<dbReference type="AlphaFoldDB" id="A0A7G9FQY4"/>
<dbReference type="GO" id="GO:0008360">
    <property type="term" value="P:regulation of cell shape"/>
    <property type="evidence" value="ECO:0007669"/>
    <property type="project" value="UniProtKB-KW"/>
</dbReference>
<sequence>MLREILQSIKEIIVDYVKSRLFPVTVVVLVLFSILVHQLFVLQIKEGEEHMENFVYKSKKTLTIDSVRGNIYDCNGNLLAYNELSYSVVFSNDNAQTTMAKNLKISENELKNQIVDETISILEKNGDSLTLDFPIKLDANGNFQFTVKDQQLKNFLKDVYAKTDYDSMPDEQKNATADDIMEYLNTKVFDVSDSYSKEADLKIVGVRYKLWMNRYQQYVPVTIAYDISETSNAAITEHADELPGMSVSVKSLRRYNDAKYFAHVIGYIGAISDEEMKEKNAELSDEEQYTNEEMIGKTGIEQYCESYLRGTNGLETMYVDNLGKVIDTVESKPATAGNDVYLTLDLNLQKYCYDTLEDEITSIILSYLTPAYNVIAKENASIAISDVYFGLFNNNILSQDDMRAEDATDTEKATIQAIDAQRQATLDNLDTILTSTFTPLSELDENYQHYMEYICEVLSDNNIFHTSMIDKDDQEFIDYTNNVTSLEHYLKYAISQEAIDLSALKVESDYYDNDEIYNALCDYIIEYLSTDSEFDKLVIKVMLQSGMITGDAVVQLLYDQGILNVDGDTEYQEYLAGNYGAYDFMRKKIQNQEITPAMLALDICSGSAIVTDVNTGDVKAYVSYPSYDNNYLTNEVDTAYYNQLLADKTTPLYNRASQQRTAPGSTYKPLVAIAGLTEGVIDTGSIYFCNGLFEKITPSPKCWGNSAHGGLNVVGGIQHSCNLFFYNLGYDLAIKDGSYNDAYGVERIQKYAELFGLGDKSGLELPEIEPHISDNDSVRSAIGQAKNIYAPVQLSRYVTTIANSGTCYNLTLIDKVTDYEGNVILDNHAEVKNQVQLASSTWDAVHQGMRNVVAYSAGSDELINRINVHVAGKTGTAQESEDKPDHALFVSYAPYESPEVSVTCVIQNGYSSANARELAGFIYAYMYDPDKLVGAEMSGNATPSQD</sequence>
<name>A0A7G9FQY4_9FIRM</name>
<feature type="transmembrane region" description="Helical" evidence="11">
    <location>
        <begin position="21"/>
        <end position="41"/>
    </location>
</feature>
<evidence type="ECO:0000256" key="5">
    <source>
        <dbReference type="ARBA" id="ARBA00022692"/>
    </source>
</evidence>
<dbReference type="Pfam" id="PF03717">
    <property type="entry name" value="PBP_dimer"/>
    <property type="match status" value="1"/>
</dbReference>
<evidence type="ECO:0008006" key="16">
    <source>
        <dbReference type="Google" id="ProtNLM"/>
    </source>
</evidence>
<evidence type="ECO:0000259" key="13">
    <source>
        <dbReference type="Pfam" id="PF03717"/>
    </source>
</evidence>
<comment type="subcellular location">
    <subcellularLocation>
        <location evidence="2">Cell membrane</location>
    </subcellularLocation>
    <subcellularLocation>
        <location evidence="1">Membrane</location>
        <topology evidence="1">Single-pass membrane protein</topology>
    </subcellularLocation>
</comment>